<dbReference type="InterPro" id="IPR036388">
    <property type="entry name" value="WH-like_DNA-bd_sf"/>
</dbReference>
<dbReference type="RefSeq" id="WP_106717066.1">
    <property type="nucleotide sequence ID" value="NZ_JACHXT010000001.1"/>
</dbReference>
<accession>A0A2P7AWQ0</accession>
<dbReference type="InterPro" id="IPR011991">
    <property type="entry name" value="ArsR-like_HTH"/>
</dbReference>
<dbReference type="SUPFAM" id="SSF46785">
    <property type="entry name" value="Winged helix' DNA-binding domain"/>
    <property type="match status" value="1"/>
</dbReference>
<dbReference type="EMBL" id="PGGN01000002">
    <property type="protein sequence ID" value="PSH58621.1"/>
    <property type="molecule type" value="Genomic_DNA"/>
</dbReference>
<dbReference type="GO" id="GO:0003677">
    <property type="term" value="F:DNA binding"/>
    <property type="evidence" value="ECO:0007669"/>
    <property type="project" value="UniProtKB-KW"/>
</dbReference>
<reference evidence="6" key="1">
    <citation type="submission" date="2017-11" db="EMBL/GenBank/DDBJ databases">
        <authorList>
            <person name="Kuznetsova I."/>
            <person name="Sazanova A."/>
            <person name="Chirak E."/>
            <person name="Safronova V."/>
            <person name="Willems A."/>
        </authorList>
    </citation>
    <scope>NUCLEOTIDE SEQUENCE [LARGE SCALE GENOMIC DNA]</scope>
    <source>
        <strain evidence="6">PEPV15</strain>
    </source>
</reference>
<dbReference type="SMART" id="SM00418">
    <property type="entry name" value="HTH_ARSR"/>
    <property type="match status" value="1"/>
</dbReference>
<dbReference type="InterPro" id="IPR036390">
    <property type="entry name" value="WH_DNA-bd_sf"/>
</dbReference>
<keyword evidence="6" id="KW-1185">Reference proteome</keyword>
<evidence type="ECO:0000256" key="3">
    <source>
        <dbReference type="ARBA" id="ARBA00023163"/>
    </source>
</evidence>
<dbReference type="NCBIfam" id="NF033788">
    <property type="entry name" value="HTH_metalloreg"/>
    <property type="match status" value="1"/>
</dbReference>
<dbReference type="PRINTS" id="PR00778">
    <property type="entry name" value="HTHARSR"/>
</dbReference>
<keyword evidence="2" id="KW-0238">DNA-binding</keyword>
<keyword evidence="1" id="KW-0805">Transcription regulation</keyword>
<feature type="domain" description="HTH arsR-type" evidence="4">
    <location>
        <begin position="7"/>
        <end position="102"/>
    </location>
</feature>
<dbReference type="CDD" id="cd00090">
    <property type="entry name" value="HTH_ARSR"/>
    <property type="match status" value="1"/>
</dbReference>
<dbReference type="GO" id="GO:0003700">
    <property type="term" value="F:DNA-binding transcription factor activity"/>
    <property type="evidence" value="ECO:0007669"/>
    <property type="project" value="InterPro"/>
</dbReference>
<evidence type="ECO:0000313" key="6">
    <source>
        <dbReference type="Proteomes" id="UP000241158"/>
    </source>
</evidence>
<dbReference type="PANTHER" id="PTHR33154:SF33">
    <property type="entry name" value="TRANSCRIPTIONAL REPRESSOR SDPR"/>
    <property type="match status" value="1"/>
</dbReference>
<dbReference type="PANTHER" id="PTHR33154">
    <property type="entry name" value="TRANSCRIPTIONAL REGULATOR, ARSR FAMILY"/>
    <property type="match status" value="1"/>
</dbReference>
<dbReference type="Gene3D" id="1.10.10.10">
    <property type="entry name" value="Winged helix-like DNA-binding domain superfamily/Winged helix DNA-binding domain"/>
    <property type="match status" value="1"/>
</dbReference>
<organism evidence="5 6">
    <name type="scientific">Phyllobacterium endophyticum</name>
    <dbReference type="NCBI Taxonomy" id="1149773"/>
    <lineage>
        <taxon>Bacteria</taxon>
        <taxon>Pseudomonadati</taxon>
        <taxon>Pseudomonadota</taxon>
        <taxon>Alphaproteobacteria</taxon>
        <taxon>Hyphomicrobiales</taxon>
        <taxon>Phyllobacteriaceae</taxon>
        <taxon>Phyllobacterium</taxon>
    </lineage>
</organism>
<protein>
    <submittedName>
        <fullName evidence="5">ArsR family transcriptional regulator</fullName>
    </submittedName>
</protein>
<sequence>MKCINSFQHSSDAIAARTLAALAHPARLRIIRQLACIDASCCKDIVSGLDLAQSTVSQHLKILVDAGLVRYKQSGQSSRYSINPAAFASVAALVGDMASLCCPPERTVVDMQFAPELPIAIKD</sequence>
<dbReference type="Pfam" id="PF01022">
    <property type="entry name" value="HTH_5"/>
    <property type="match status" value="1"/>
</dbReference>
<dbReference type="AlphaFoldDB" id="A0A2P7AWQ0"/>
<dbReference type="PROSITE" id="PS50987">
    <property type="entry name" value="HTH_ARSR_2"/>
    <property type="match status" value="1"/>
</dbReference>
<dbReference type="Proteomes" id="UP000241158">
    <property type="component" value="Unassembled WGS sequence"/>
</dbReference>
<dbReference type="InterPro" id="IPR051081">
    <property type="entry name" value="HTH_MetalResp_TranReg"/>
</dbReference>
<evidence type="ECO:0000313" key="5">
    <source>
        <dbReference type="EMBL" id="PSH58621.1"/>
    </source>
</evidence>
<evidence type="ECO:0000256" key="2">
    <source>
        <dbReference type="ARBA" id="ARBA00023125"/>
    </source>
</evidence>
<proteinExistence type="predicted"/>
<keyword evidence="3" id="KW-0804">Transcription</keyword>
<dbReference type="InterPro" id="IPR001845">
    <property type="entry name" value="HTH_ArsR_DNA-bd_dom"/>
</dbReference>
<evidence type="ECO:0000256" key="1">
    <source>
        <dbReference type="ARBA" id="ARBA00023015"/>
    </source>
</evidence>
<dbReference type="OrthoDB" id="9804742at2"/>
<comment type="caution">
    <text evidence="5">The sequence shown here is derived from an EMBL/GenBank/DDBJ whole genome shotgun (WGS) entry which is preliminary data.</text>
</comment>
<gene>
    <name evidence="5" type="ORF">CU100_13695</name>
</gene>
<evidence type="ECO:0000259" key="4">
    <source>
        <dbReference type="PROSITE" id="PS50987"/>
    </source>
</evidence>
<name>A0A2P7AWQ0_9HYPH</name>